<dbReference type="Pfam" id="PF00455">
    <property type="entry name" value="DeoRC"/>
    <property type="match status" value="1"/>
</dbReference>
<dbReference type="Proteomes" id="UP000270487">
    <property type="component" value="Chromosome"/>
</dbReference>
<evidence type="ECO:0000256" key="3">
    <source>
        <dbReference type="ARBA" id="ARBA00023163"/>
    </source>
</evidence>
<proteinExistence type="predicted"/>
<evidence type="ECO:0000313" key="5">
    <source>
        <dbReference type="EMBL" id="VEI76972.1"/>
    </source>
</evidence>
<evidence type="ECO:0000256" key="2">
    <source>
        <dbReference type="ARBA" id="ARBA00023125"/>
    </source>
</evidence>
<dbReference type="InterPro" id="IPR050313">
    <property type="entry name" value="Carb_Metab_HTH_regulators"/>
</dbReference>
<dbReference type="InterPro" id="IPR036388">
    <property type="entry name" value="WH-like_DNA-bd_sf"/>
</dbReference>
<dbReference type="Gene3D" id="3.40.50.1360">
    <property type="match status" value="1"/>
</dbReference>
<dbReference type="SUPFAM" id="SSF46785">
    <property type="entry name" value="Winged helix' DNA-binding domain"/>
    <property type="match status" value="1"/>
</dbReference>
<dbReference type="InterPro" id="IPR037171">
    <property type="entry name" value="NagB/RpiA_transferase-like"/>
</dbReference>
<keyword evidence="1" id="KW-0805">Transcription regulation</keyword>
<dbReference type="SMART" id="SM01134">
    <property type="entry name" value="DeoRC"/>
    <property type="match status" value="1"/>
</dbReference>
<dbReference type="GO" id="GO:0003677">
    <property type="term" value="F:DNA binding"/>
    <property type="evidence" value="ECO:0007669"/>
    <property type="project" value="UniProtKB-KW"/>
</dbReference>
<name>A0A3S4YGR0_SERFO</name>
<dbReference type="InterPro" id="IPR018356">
    <property type="entry name" value="Tscrpt_reg_HTH_DeoR_CS"/>
</dbReference>
<keyword evidence="2" id="KW-0238">DNA-binding</keyword>
<gene>
    <name evidence="5" type="primary">glpR_9</name>
    <name evidence="5" type="ORF">NCTC13193_05590</name>
</gene>
<evidence type="ECO:0000259" key="4">
    <source>
        <dbReference type="PROSITE" id="PS51000"/>
    </source>
</evidence>
<dbReference type="PANTHER" id="PTHR30363">
    <property type="entry name" value="HTH-TYPE TRANSCRIPTIONAL REGULATOR SRLR-RELATED"/>
    <property type="match status" value="1"/>
</dbReference>
<protein>
    <submittedName>
        <fullName evidence="5">Glycerol-3-phosphate regulon repressor</fullName>
    </submittedName>
</protein>
<dbReference type="InterPro" id="IPR001034">
    <property type="entry name" value="DeoR_HTH"/>
</dbReference>
<evidence type="ECO:0000313" key="6">
    <source>
        <dbReference type="Proteomes" id="UP000270487"/>
    </source>
</evidence>
<accession>A0A3S4YGR0</accession>
<feature type="domain" description="HTH deoR-type" evidence="4">
    <location>
        <begin position="4"/>
        <end position="59"/>
    </location>
</feature>
<keyword evidence="3" id="KW-0804">Transcription</keyword>
<reference evidence="5 6" key="1">
    <citation type="submission" date="2018-12" db="EMBL/GenBank/DDBJ databases">
        <authorList>
            <consortium name="Pathogen Informatics"/>
        </authorList>
    </citation>
    <scope>NUCLEOTIDE SEQUENCE [LARGE SCALE GENOMIC DNA]</scope>
    <source>
        <strain evidence="5 6">NCTC13193</strain>
    </source>
</reference>
<organism evidence="5 6">
    <name type="scientific">Serratia fonticola</name>
    <dbReference type="NCBI Taxonomy" id="47917"/>
    <lineage>
        <taxon>Bacteria</taxon>
        <taxon>Pseudomonadati</taxon>
        <taxon>Pseudomonadota</taxon>
        <taxon>Gammaproteobacteria</taxon>
        <taxon>Enterobacterales</taxon>
        <taxon>Yersiniaceae</taxon>
        <taxon>Serratia</taxon>
    </lineage>
</organism>
<dbReference type="SUPFAM" id="SSF100950">
    <property type="entry name" value="NagB/RpiA/CoA transferase-like"/>
    <property type="match status" value="1"/>
</dbReference>
<sequence length="263" mass="28262">MMNSFERRNKIVDLVQQNGSILVSDLSNSFGISEVTIRADLRLLEEKGLLIRFHGGAARPGSQLEQEAEAPKTTDEVILEERYQLAKDPKKRIALKAAAMVNPGDTVILDSGSTTMLIAEELVKMGNITVITNNLPAAFALSDNKDITLVLCGGTLRHKTRSMHGSIAELSLQGIAGDVMFVGADGLDATNGITTFNEGYSISGVMAQAAKRVVAVVDSTKFGRRGFNLVLSMSQIDMIITDTGISSADRQALDRAKPELVIV</sequence>
<dbReference type="EMBL" id="LR134492">
    <property type="protein sequence ID" value="VEI76972.1"/>
    <property type="molecule type" value="Genomic_DNA"/>
</dbReference>
<dbReference type="SMART" id="SM00420">
    <property type="entry name" value="HTH_DEOR"/>
    <property type="match status" value="1"/>
</dbReference>
<dbReference type="AlphaFoldDB" id="A0A3S4YGR0"/>
<dbReference type="Pfam" id="PF08220">
    <property type="entry name" value="HTH_DeoR"/>
    <property type="match status" value="1"/>
</dbReference>
<dbReference type="InterPro" id="IPR014036">
    <property type="entry name" value="DeoR-like_C"/>
</dbReference>
<dbReference type="PROSITE" id="PS00894">
    <property type="entry name" value="HTH_DEOR_1"/>
    <property type="match status" value="1"/>
</dbReference>
<dbReference type="PANTHER" id="PTHR30363:SF44">
    <property type="entry name" value="AGA OPERON TRANSCRIPTIONAL REPRESSOR-RELATED"/>
    <property type="match status" value="1"/>
</dbReference>
<dbReference type="InterPro" id="IPR036390">
    <property type="entry name" value="WH_DNA-bd_sf"/>
</dbReference>
<dbReference type="PROSITE" id="PS51000">
    <property type="entry name" value="HTH_DEOR_2"/>
    <property type="match status" value="1"/>
</dbReference>
<dbReference type="Gene3D" id="1.10.10.10">
    <property type="entry name" value="Winged helix-like DNA-binding domain superfamily/Winged helix DNA-binding domain"/>
    <property type="match status" value="1"/>
</dbReference>
<evidence type="ECO:0000256" key="1">
    <source>
        <dbReference type="ARBA" id="ARBA00023015"/>
    </source>
</evidence>
<dbReference type="GO" id="GO:0003700">
    <property type="term" value="F:DNA-binding transcription factor activity"/>
    <property type="evidence" value="ECO:0007669"/>
    <property type="project" value="InterPro"/>
</dbReference>
<dbReference type="PRINTS" id="PR00037">
    <property type="entry name" value="HTHLACR"/>
</dbReference>